<evidence type="ECO:0000256" key="10">
    <source>
        <dbReference type="ARBA" id="ARBA00023136"/>
    </source>
</evidence>
<evidence type="ECO:0000256" key="1">
    <source>
        <dbReference type="ARBA" id="ARBA00004050"/>
    </source>
</evidence>
<dbReference type="InterPro" id="IPR034804">
    <property type="entry name" value="SQR/QFR_C/D"/>
</dbReference>
<dbReference type="EMBL" id="FWXR01000007">
    <property type="protein sequence ID" value="SMC74828.1"/>
    <property type="molecule type" value="Genomic_DNA"/>
</dbReference>
<feature type="transmembrane region" description="Helical" evidence="13">
    <location>
        <begin position="60"/>
        <end position="81"/>
    </location>
</feature>
<dbReference type="Proteomes" id="UP000192656">
    <property type="component" value="Unassembled WGS sequence"/>
</dbReference>
<keyword evidence="10 13" id="KW-0472">Membrane</keyword>
<evidence type="ECO:0000256" key="8">
    <source>
        <dbReference type="ARBA" id="ARBA00022989"/>
    </source>
</evidence>
<evidence type="ECO:0000256" key="11">
    <source>
        <dbReference type="ARBA" id="ARBA00025912"/>
    </source>
</evidence>
<proteinExistence type="inferred from homology"/>
<protein>
    <recommendedName>
        <fullName evidence="4">Succinate dehydrogenase cytochrome b556 subunit</fullName>
    </recommendedName>
</protein>
<feature type="binding site" description="axial binding residue" evidence="12">
    <location>
        <position position="83"/>
    </location>
    <ligand>
        <name>heme</name>
        <dbReference type="ChEBI" id="CHEBI:30413"/>
        <note>ligand shared with second transmembrane subunit</note>
    </ligand>
    <ligandPart>
        <name>Fe</name>
        <dbReference type="ChEBI" id="CHEBI:18248"/>
    </ligandPart>
</feature>
<gene>
    <name evidence="14" type="ORF">SAMN06297251_10736</name>
</gene>
<dbReference type="OrthoDB" id="9799441at2"/>
<keyword evidence="5 12" id="KW-0349">Heme</keyword>
<dbReference type="GO" id="GO:0016020">
    <property type="term" value="C:membrane"/>
    <property type="evidence" value="ECO:0007669"/>
    <property type="project" value="UniProtKB-SubCell"/>
</dbReference>
<sequence length="130" mass="14292">MSDVKSNRPLSPHLTIYRFRPTMAMSIMHRITGGALYFGTLLVVWWLVAAASGPEAFETAAWFFDSIIGKLILFGYSWALLHHALGGLRHFVWDTGHGLSKETSTKLAQATLAGSLGLTVVMWLGIVLFA</sequence>
<dbReference type="AlphaFoldDB" id="A0A1W2BQJ1"/>
<dbReference type="CDD" id="cd03499">
    <property type="entry name" value="SQR_TypeC_SdhC"/>
    <property type="match status" value="1"/>
</dbReference>
<keyword evidence="9 12" id="KW-0408">Iron</keyword>
<organism evidence="14 15">
    <name type="scientific">Fulvimarina manganoxydans</name>
    <dbReference type="NCBI Taxonomy" id="937218"/>
    <lineage>
        <taxon>Bacteria</taxon>
        <taxon>Pseudomonadati</taxon>
        <taxon>Pseudomonadota</taxon>
        <taxon>Alphaproteobacteria</taxon>
        <taxon>Hyphomicrobiales</taxon>
        <taxon>Aurantimonadaceae</taxon>
        <taxon>Fulvimarina</taxon>
    </lineage>
</organism>
<comment type="subcellular location">
    <subcellularLocation>
        <location evidence="2">Membrane</location>
        <topology evidence="2">Multi-pass membrane protein</topology>
    </subcellularLocation>
</comment>
<dbReference type="InterPro" id="IPR014314">
    <property type="entry name" value="Succ_DH_cytb556"/>
</dbReference>
<evidence type="ECO:0000256" key="7">
    <source>
        <dbReference type="ARBA" id="ARBA00022723"/>
    </source>
</evidence>
<dbReference type="PANTHER" id="PTHR10978:SF5">
    <property type="entry name" value="SUCCINATE DEHYDROGENASE CYTOCHROME B560 SUBUNIT, MITOCHONDRIAL"/>
    <property type="match status" value="1"/>
</dbReference>
<evidence type="ECO:0000256" key="12">
    <source>
        <dbReference type="PIRSR" id="PIRSR000178-1"/>
    </source>
</evidence>
<dbReference type="PROSITE" id="PS01001">
    <property type="entry name" value="SDH_CYT_2"/>
    <property type="match status" value="1"/>
</dbReference>
<evidence type="ECO:0000313" key="15">
    <source>
        <dbReference type="Proteomes" id="UP000192656"/>
    </source>
</evidence>
<keyword evidence="15" id="KW-1185">Reference proteome</keyword>
<accession>A0A1W2BQJ1</accession>
<dbReference type="PIRSF" id="PIRSF000178">
    <property type="entry name" value="SDH_cyt_b560"/>
    <property type="match status" value="1"/>
</dbReference>
<feature type="transmembrane region" description="Helical" evidence="13">
    <location>
        <begin position="107"/>
        <end position="129"/>
    </location>
</feature>
<evidence type="ECO:0000256" key="6">
    <source>
        <dbReference type="ARBA" id="ARBA00022692"/>
    </source>
</evidence>
<comment type="cofactor">
    <cofactor evidence="12">
        <name>heme</name>
        <dbReference type="ChEBI" id="CHEBI:30413"/>
    </cofactor>
    <text evidence="12">The heme is bound between the two transmembrane subunits.</text>
</comment>
<dbReference type="SUPFAM" id="SSF81343">
    <property type="entry name" value="Fumarate reductase respiratory complex transmembrane subunits"/>
    <property type="match status" value="1"/>
</dbReference>
<dbReference type="PANTHER" id="PTHR10978">
    <property type="entry name" value="SUCCINATE DEHYDROGENASE CYTOCHROME B560 SUBUNIT"/>
    <property type="match status" value="1"/>
</dbReference>
<evidence type="ECO:0000313" key="14">
    <source>
        <dbReference type="EMBL" id="SMC74828.1"/>
    </source>
</evidence>
<comment type="function">
    <text evidence="1">Membrane-anchoring subunit of succinate dehydrogenase (SDH).</text>
</comment>
<evidence type="ECO:0000256" key="4">
    <source>
        <dbReference type="ARBA" id="ARBA00020076"/>
    </source>
</evidence>
<evidence type="ECO:0000256" key="9">
    <source>
        <dbReference type="ARBA" id="ARBA00023004"/>
    </source>
</evidence>
<keyword evidence="8 13" id="KW-1133">Transmembrane helix</keyword>
<dbReference type="GO" id="GO:0046872">
    <property type="term" value="F:metal ion binding"/>
    <property type="evidence" value="ECO:0007669"/>
    <property type="project" value="UniProtKB-KW"/>
</dbReference>
<evidence type="ECO:0000256" key="2">
    <source>
        <dbReference type="ARBA" id="ARBA00004141"/>
    </source>
</evidence>
<keyword evidence="7 12" id="KW-0479">Metal-binding</keyword>
<dbReference type="InterPro" id="IPR018495">
    <property type="entry name" value="Succ_DH_cyt_bsu_CS"/>
</dbReference>
<reference evidence="14 15" key="1">
    <citation type="submission" date="2017-04" db="EMBL/GenBank/DDBJ databases">
        <authorList>
            <person name="Afonso C.L."/>
            <person name="Miller P.J."/>
            <person name="Scott M.A."/>
            <person name="Spackman E."/>
            <person name="Goraichik I."/>
            <person name="Dimitrov K.M."/>
            <person name="Suarez D.L."/>
            <person name="Swayne D.E."/>
        </authorList>
    </citation>
    <scope>NUCLEOTIDE SEQUENCE [LARGE SCALE GENOMIC DNA]</scope>
    <source>
        <strain evidence="14 15">CGMCC 1.10972</strain>
    </source>
</reference>
<dbReference type="GO" id="GO:0006099">
    <property type="term" value="P:tricarboxylic acid cycle"/>
    <property type="evidence" value="ECO:0007669"/>
    <property type="project" value="InterPro"/>
</dbReference>
<comment type="subunit">
    <text evidence="11">Part of an enzyme complex containing four subunits: a flavoprotein, an iron-sulfur protein, plus two membrane-anchoring proteins, SdhC and SdhD. The complex can form homotrimers.</text>
</comment>
<dbReference type="Pfam" id="PF01127">
    <property type="entry name" value="Sdh_cyt"/>
    <property type="match status" value="1"/>
</dbReference>
<dbReference type="Gene3D" id="1.20.1300.10">
    <property type="entry name" value="Fumarate reductase/succinate dehydrogenase, transmembrane subunit"/>
    <property type="match status" value="1"/>
</dbReference>
<dbReference type="NCBIfam" id="TIGR02970">
    <property type="entry name" value="succ_dehyd_cytB"/>
    <property type="match status" value="1"/>
</dbReference>
<name>A0A1W2BQJ1_9HYPH</name>
<feature type="transmembrane region" description="Helical" evidence="13">
    <location>
        <begin position="27"/>
        <end position="48"/>
    </location>
</feature>
<dbReference type="STRING" id="937218.SAMN06297251_10736"/>
<comment type="similarity">
    <text evidence="3">Belongs to the cytochrome b560 family.</text>
</comment>
<dbReference type="RefSeq" id="WP_084409867.1">
    <property type="nucleotide sequence ID" value="NZ_FWXR01000007.1"/>
</dbReference>
<dbReference type="GO" id="GO:0009055">
    <property type="term" value="F:electron transfer activity"/>
    <property type="evidence" value="ECO:0007669"/>
    <property type="project" value="InterPro"/>
</dbReference>
<evidence type="ECO:0000256" key="3">
    <source>
        <dbReference type="ARBA" id="ARBA00007244"/>
    </source>
</evidence>
<evidence type="ECO:0000256" key="13">
    <source>
        <dbReference type="SAM" id="Phobius"/>
    </source>
</evidence>
<evidence type="ECO:0000256" key="5">
    <source>
        <dbReference type="ARBA" id="ARBA00022617"/>
    </source>
</evidence>
<dbReference type="InterPro" id="IPR000701">
    <property type="entry name" value="SuccDH_FuR_B_TM-su"/>
</dbReference>
<keyword evidence="6 13" id="KW-0812">Transmembrane</keyword>
<dbReference type="PROSITE" id="PS01000">
    <property type="entry name" value="SDH_CYT_1"/>
    <property type="match status" value="1"/>
</dbReference>